<feature type="domain" description="Nudix hydrolase" evidence="4">
    <location>
        <begin position="212"/>
        <end position="339"/>
    </location>
</feature>
<dbReference type="PANTHER" id="PTHR12629:SF0">
    <property type="entry name" value="DIPHOSPHOINOSITOL-POLYPHOSPHATE DIPHOSPHATASE"/>
    <property type="match status" value="1"/>
</dbReference>
<feature type="signal peptide" evidence="3">
    <location>
        <begin position="1"/>
        <end position="18"/>
    </location>
</feature>
<sequence length="365" mass="40239">MKVLQLIALTALVSSCVAASAADPSGLAKTKSDVDVLSRVLADHEQTNRSLRRYDLEGLDSVNSNREERNSITMVDDVVTKASGLVDDVMGKTDDVVGKAGQFGKVPTKLRDVATKNMDKIKEMTARSALVKTLTGRYDYAEKLSLSALKQLDDIEKVRAVDIKKGIKGSKETPDGMRRVIEPFEGMKVAPKKFLESHVGRADQRYGKDGSRLLSANVVMRLNDKGEKQILLISSSNPKKGDFLLPKGGWDKGEDVKKAALREVIEEGGVGGQLAHGLGKLRFAEGNNKYTYQAFLMRSSTVYDDWAESIRYRLWVSMDDAMEILKGRPKMAEVVNRAKRVDDRIVAGELPALNPKLSQVKLDLN</sequence>
<gene>
    <name evidence="5" type="ORF">GN244_ATG15511</name>
    <name evidence="6" type="ORF">GN958_ATG08508</name>
</gene>
<dbReference type="InterPro" id="IPR000086">
    <property type="entry name" value="NUDIX_hydrolase_dom"/>
</dbReference>
<keyword evidence="1" id="KW-0479">Metal-binding</keyword>
<evidence type="ECO:0000256" key="1">
    <source>
        <dbReference type="ARBA" id="ARBA00022723"/>
    </source>
</evidence>
<evidence type="ECO:0000256" key="3">
    <source>
        <dbReference type="SAM" id="SignalP"/>
    </source>
</evidence>
<evidence type="ECO:0000313" key="6">
    <source>
        <dbReference type="EMBL" id="KAF4142332.1"/>
    </source>
</evidence>
<evidence type="ECO:0000256" key="2">
    <source>
        <dbReference type="ARBA" id="ARBA00022801"/>
    </source>
</evidence>
<dbReference type="GO" id="GO:0005634">
    <property type="term" value="C:nucleus"/>
    <property type="evidence" value="ECO:0007669"/>
    <property type="project" value="TreeGrafter"/>
</dbReference>
<evidence type="ECO:0000259" key="4">
    <source>
        <dbReference type="PROSITE" id="PS51462"/>
    </source>
</evidence>
<dbReference type="InterPro" id="IPR020084">
    <property type="entry name" value="NUDIX_hydrolase_CS"/>
</dbReference>
<dbReference type="GO" id="GO:0046872">
    <property type="term" value="F:metal ion binding"/>
    <property type="evidence" value="ECO:0007669"/>
    <property type="project" value="UniProtKB-KW"/>
</dbReference>
<dbReference type="InterPro" id="IPR015797">
    <property type="entry name" value="NUDIX_hydrolase-like_dom_sf"/>
</dbReference>
<dbReference type="EMBL" id="WSZM01000476">
    <property type="protein sequence ID" value="KAF4032579.1"/>
    <property type="molecule type" value="Genomic_DNA"/>
</dbReference>
<keyword evidence="3" id="KW-0732">Signal</keyword>
<dbReference type="EMBL" id="JAACNO010001196">
    <property type="protein sequence ID" value="KAF4142332.1"/>
    <property type="molecule type" value="Genomic_DNA"/>
</dbReference>
<dbReference type="Proteomes" id="UP000704712">
    <property type="component" value="Unassembled WGS sequence"/>
</dbReference>
<dbReference type="SUPFAM" id="SSF55811">
    <property type="entry name" value="Nudix"/>
    <property type="match status" value="1"/>
</dbReference>
<dbReference type="PANTHER" id="PTHR12629">
    <property type="entry name" value="DIPHOSPHOINOSITOL POLYPHOSPHATE PHOSPHOHYDROLASE"/>
    <property type="match status" value="1"/>
</dbReference>
<dbReference type="PROSITE" id="PS51462">
    <property type="entry name" value="NUDIX"/>
    <property type="match status" value="1"/>
</dbReference>
<organism evidence="5 7">
    <name type="scientific">Phytophthora infestans</name>
    <name type="common">Potato late blight agent</name>
    <name type="synonym">Botrytis infestans</name>
    <dbReference type="NCBI Taxonomy" id="4787"/>
    <lineage>
        <taxon>Eukaryota</taxon>
        <taxon>Sar</taxon>
        <taxon>Stramenopiles</taxon>
        <taxon>Oomycota</taxon>
        <taxon>Peronosporomycetes</taxon>
        <taxon>Peronosporales</taxon>
        <taxon>Peronosporaceae</taxon>
        <taxon>Phytophthora</taxon>
    </lineage>
</organism>
<reference evidence="5" key="1">
    <citation type="submission" date="2020-04" db="EMBL/GenBank/DDBJ databases">
        <title>Hybrid Assembly of Korean Phytophthora infestans isolates.</title>
        <authorList>
            <person name="Prokchorchik M."/>
            <person name="Lee Y."/>
            <person name="Seo J."/>
            <person name="Cho J.-H."/>
            <person name="Park Y.-E."/>
            <person name="Jang D.-C."/>
            <person name="Im J.-S."/>
            <person name="Choi J.-G."/>
            <person name="Park H.-J."/>
            <person name="Lee G.-B."/>
            <person name="Lee Y.-G."/>
            <person name="Hong S.-Y."/>
            <person name="Cho K."/>
            <person name="Sohn K.H."/>
        </authorList>
    </citation>
    <scope>NUCLEOTIDE SEQUENCE</scope>
    <source>
        <strain evidence="5">KR_1_A1</strain>
        <strain evidence="6">KR_2_A2</strain>
    </source>
</reference>
<evidence type="ECO:0000313" key="5">
    <source>
        <dbReference type="EMBL" id="KAF4032579.1"/>
    </source>
</evidence>
<name>A0A833SV90_PHYIN</name>
<dbReference type="Proteomes" id="UP000602510">
    <property type="component" value="Unassembled WGS sequence"/>
</dbReference>
<dbReference type="PROSITE" id="PS51257">
    <property type="entry name" value="PROKAR_LIPOPROTEIN"/>
    <property type="match status" value="1"/>
</dbReference>
<accession>A0A833SV90</accession>
<proteinExistence type="predicted"/>
<dbReference type="Gene3D" id="3.90.79.10">
    <property type="entry name" value="Nucleoside Triphosphate Pyrophosphohydrolase"/>
    <property type="match status" value="1"/>
</dbReference>
<dbReference type="GO" id="GO:0016787">
    <property type="term" value="F:hydrolase activity"/>
    <property type="evidence" value="ECO:0007669"/>
    <property type="project" value="UniProtKB-KW"/>
</dbReference>
<dbReference type="PROSITE" id="PS00893">
    <property type="entry name" value="NUDIX_BOX"/>
    <property type="match status" value="1"/>
</dbReference>
<dbReference type="GO" id="GO:0005737">
    <property type="term" value="C:cytoplasm"/>
    <property type="evidence" value="ECO:0007669"/>
    <property type="project" value="TreeGrafter"/>
</dbReference>
<dbReference type="Pfam" id="PF00293">
    <property type="entry name" value="NUDIX"/>
    <property type="match status" value="1"/>
</dbReference>
<keyword evidence="7" id="KW-1185">Reference proteome</keyword>
<comment type="caution">
    <text evidence="5">The sequence shown here is derived from an EMBL/GenBank/DDBJ whole genome shotgun (WGS) entry which is preliminary data.</text>
</comment>
<protein>
    <submittedName>
        <fullName evidence="5">NUDIX domain-containing protein</fullName>
    </submittedName>
</protein>
<evidence type="ECO:0000313" key="7">
    <source>
        <dbReference type="Proteomes" id="UP000602510"/>
    </source>
</evidence>
<dbReference type="AlphaFoldDB" id="A0A833SV90"/>
<keyword evidence="2" id="KW-0378">Hydrolase</keyword>
<feature type="chain" id="PRO_5032434846" evidence="3">
    <location>
        <begin position="19"/>
        <end position="365"/>
    </location>
</feature>